<dbReference type="SUPFAM" id="SSF49265">
    <property type="entry name" value="Fibronectin type III"/>
    <property type="match status" value="1"/>
</dbReference>
<feature type="signal peptide" evidence="12">
    <location>
        <begin position="1"/>
        <end position="25"/>
    </location>
</feature>
<dbReference type="Pfam" id="PF05345">
    <property type="entry name" value="He_PIG"/>
    <property type="match status" value="1"/>
</dbReference>
<feature type="active site" evidence="10">
    <location>
        <position position="351"/>
    </location>
</feature>
<dbReference type="GO" id="GO:0046872">
    <property type="term" value="F:metal ion binding"/>
    <property type="evidence" value="ECO:0007669"/>
    <property type="project" value="UniProtKB-KW"/>
</dbReference>
<dbReference type="Gene3D" id="2.60.40.10">
    <property type="entry name" value="Immunoglobulins"/>
    <property type="match status" value="3"/>
</dbReference>
<dbReference type="GO" id="GO:0016798">
    <property type="term" value="F:hydrolase activity, acting on glycosyl bonds"/>
    <property type="evidence" value="ECO:0007669"/>
    <property type="project" value="UniProtKB-KW"/>
</dbReference>
<evidence type="ECO:0000256" key="10">
    <source>
        <dbReference type="PIRSR" id="PIRSR623612-1"/>
    </source>
</evidence>
<keyword evidence="7 14" id="KW-0482">Metalloprotease</keyword>
<protein>
    <submittedName>
        <fullName evidence="14">Zn-dependent metalloprotease</fullName>
    </submittedName>
</protein>
<keyword evidence="8" id="KW-0326">Glycosidase</keyword>
<accession>A0A1I2JD38</accession>
<dbReference type="SUPFAM" id="SSF55486">
    <property type="entry name" value="Metalloproteases ('zincins'), catalytic domain"/>
    <property type="match status" value="1"/>
</dbReference>
<evidence type="ECO:0000256" key="8">
    <source>
        <dbReference type="ARBA" id="ARBA00023295"/>
    </source>
</evidence>
<evidence type="ECO:0000256" key="2">
    <source>
        <dbReference type="ARBA" id="ARBA00022670"/>
    </source>
</evidence>
<dbReference type="InterPro" id="IPR023612">
    <property type="entry name" value="Peptidase_M4"/>
</dbReference>
<dbReference type="InterPro" id="IPR011096">
    <property type="entry name" value="FTP_domain"/>
</dbReference>
<dbReference type="Gene3D" id="3.10.170.10">
    <property type="match status" value="1"/>
</dbReference>
<dbReference type="PANTHER" id="PTHR33794:SF1">
    <property type="entry name" value="BACILLOLYSIN"/>
    <property type="match status" value="1"/>
</dbReference>
<feature type="region of interest" description="Disordered" evidence="11">
    <location>
        <begin position="33"/>
        <end position="58"/>
    </location>
</feature>
<keyword evidence="15" id="KW-1185">Reference proteome</keyword>
<dbReference type="InterPro" id="IPR013856">
    <property type="entry name" value="Peptidase_M4_domain"/>
</dbReference>
<keyword evidence="6" id="KW-0862">Zinc</keyword>
<feature type="compositionally biased region" description="Low complexity" evidence="11">
    <location>
        <begin position="33"/>
        <end position="52"/>
    </location>
</feature>
<dbReference type="Pfam" id="PF07504">
    <property type="entry name" value="FTP"/>
    <property type="match status" value="1"/>
</dbReference>
<dbReference type="InterPro" id="IPR001570">
    <property type="entry name" value="Peptidase_M4_C_domain"/>
</dbReference>
<dbReference type="PRINTS" id="PR00730">
    <property type="entry name" value="THERMOLYSIN"/>
</dbReference>
<reference evidence="14 15" key="1">
    <citation type="submission" date="2016-10" db="EMBL/GenBank/DDBJ databases">
        <authorList>
            <person name="de Groot N.N."/>
        </authorList>
    </citation>
    <scope>NUCLEOTIDE SEQUENCE [LARGE SCALE GENOMIC DNA]</scope>
    <source>
        <strain evidence="14 15">DSM 43019</strain>
    </source>
</reference>
<dbReference type="PANTHER" id="PTHR33794">
    <property type="entry name" value="BACILLOLYSIN"/>
    <property type="match status" value="1"/>
</dbReference>
<organism evidence="14 15">
    <name type="scientific">Actinoplanes philippinensis</name>
    <dbReference type="NCBI Taxonomy" id="35752"/>
    <lineage>
        <taxon>Bacteria</taxon>
        <taxon>Bacillati</taxon>
        <taxon>Actinomycetota</taxon>
        <taxon>Actinomycetes</taxon>
        <taxon>Micromonosporales</taxon>
        <taxon>Micromonosporaceae</taxon>
        <taxon>Actinoplanes</taxon>
    </lineage>
</organism>
<dbReference type="InterPro" id="IPR027268">
    <property type="entry name" value="Peptidase_M4/M1_CTD_sf"/>
</dbReference>
<dbReference type="GO" id="GO:0000272">
    <property type="term" value="P:polysaccharide catabolic process"/>
    <property type="evidence" value="ECO:0007669"/>
    <property type="project" value="UniProtKB-KW"/>
</dbReference>
<evidence type="ECO:0000256" key="4">
    <source>
        <dbReference type="ARBA" id="ARBA00022729"/>
    </source>
</evidence>
<keyword evidence="9" id="KW-0119">Carbohydrate metabolism</keyword>
<gene>
    <name evidence="14" type="ORF">SAMN05421541_11237</name>
</gene>
<dbReference type="Proteomes" id="UP000199645">
    <property type="component" value="Unassembled WGS sequence"/>
</dbReference>
<evidence type="ECO:0000256" key="11">
    <source>
        <dbReference type="SAM" id="MobiDB-lite"/>
    </source>
</evidence>
<evidence type="ECO:0000256" key="3">
    <source>
        <dbReference type="ARBA" id="ARBA00022723"/>
    </source>
</evidence>
<dbReference type="RefSeq" id="WP_177319973.1">
    <property type="nucleotide sequence ID" value="NZ_BOMT01000066.1"/>
</dbReference>
<keyword evidence="5" id="KW-0378">Hydrolase</keyword>
<dbReference type="PROSITE" id="PS51257">
    <property type="entry name" value="PROKAR_LIPOPROTEIN"/>
    <property type="match status" value="1"/>
</dbReference>
<comment type="similarity">
    <text evidence="1">Belongs to the peptidase M4 family.</text>
</comment>
<evidence type="ECO:0000256" key="1">
    <source>
        <dbReference type="ARBA" id="ARBA00009388"/>
    </source>
</evidence>
<evidence type="ECO:0000256" key="5">
    <source>
        <dbReference type="ARBA" id="ARBA00022801"/>
    </source>
</evidence>
<evidence type="ECO:0000256" key="7">
    <source>
        <dbReference type="ARBA" id="ARBA00023049"/>
    </source>
</evidence>
<evidence type="ECO:0000313" key="14">
    <source>
        <dbReference type="EMBL" id="SFF51900.1"/>
    </source>
</evidence>
<evidence type="ECO:0000313" key="15">
    <source>
        <dbReference type="Proteomes" id="UP000199645"/>
    </source>
</evidence>
<name>A0A1I2JD38_9ACTN</name>
<dbReference type="EMBL" id="FONV01000012">
    <property type="protein sequence ID" value="SFF51900.1"/>
    <property type="molecule type" value="Genomic_DNA"/>
</dbReference>
<dbReference type="InterPro" id="IPR003961">
    <property type="entry name" value="FN3_dom"/>
</dbReference>
<keyword evidence="9" id="KW-0624">Polysaccharide degradation</keyword>
<evidence type="ECO:0000259" key="13">
    <source>
        <dbReference type="PROSITE" id="PS50853"/>
    </source>
</evidence>
<dbReference type="GO" id="GO:0006508">
    <property type="term" value="P:proteolysis"/>
    <property type="evidence" value="ECO:0007669"/>
    <property type="project" value="UniProtKB-KW"/>
</dbReference>
<dbReference type="SMART" id="SM00060">
    <property type="entry name" value="FN3"/>
    <property type="match status" value="1"/>
</dbReference>
<keyword evidence="3" id="KW-0479">Metal-binding</keyword>
<dbReference type="Pfam" id="PF01447">
    <property type="entry name" value="Peptidase_M4"/>
    <property type="match status" value="1"/>
</dbReference>
<dbReference type="Gene3D" id="3.10.450.490">
    <property type="match status" value="1"/>
</dbReference>
<evidence type="ECO:0000256" key="6">
    <source>
        <dbReference type="ARBA" id="ARBA00022833"/>
    </source>
</evidence>
<dbReference type="InterPro" id="IPR013783">
    <property type="entry name" value="Ig-like_fold"/>
</dbReference>
<dbReference type="InterPro" id="IPR036116">
    <property type="entry name" value="FN3_sf"/>
</dbReference>
<evidence type="ECO:0000256" key="12">
    <source>
        <dbReference type="SAM" id="SignalP"/>
    </source>
</evidence>
<dbReference type="InterPro" id="IPR050728">
    <property type="entry name" value="Zinc_Metalloprotease_M4"/>
</dbReference>
<sequence>MVVRRRRAVIAFAATLALTGGCTSATRGNTVDPVAAQAPAPTSSASATASAPKPRVTRSAAVDAARSGLRRHETEIKSAPGEKYQAVGAVVDDSGEQHVRFQRSHDGLPVLGGDFVVHSAADGSFRDATVAQEQPIDVPSSARVSRADAIGAAGLEGRVEARKVVDALAGKPALAWEITSPTRVVLVDATTGRVRLAYDTVDAADKGTGHGLQVGDVEIDTTPLPGGGYTLVDPERGDTTVRDALNTYYFGSDVKFAEFTDPDNEWGDGARADRATGAVDVHYGLAKSWDYLRDTFGRRGVADDGKGLIAYVHHDVDDNNAMYVRTCKCLYFGDGSAGRAPYTSLDVVGHEMAHGLTAATAALVGTGESAALNESTSDIFGTLVEFSVDNPVDAPDYTISEKTRLDGTPSRWMDEPNRDGKSVSCWTPAAKDLDEHYSSGIGNKFFYNLAVGSAASRWGESTPCGGAAPVTGIGNEKAAQIWYRALTVYMVSNTNFAGAREATLRAAVDLYGADSTERGTVDAAWRAVGVDAAQAPNAAPVIAPLPYFVTVPKAGDPVRLQVTAREPQGQPVTYRATGLPEGVSIDAAGLITGAPATRGLFKAEITATDPDGNSDTKSTEFVVKGPVFVESAYPRVITRLSPYTTIDFKATFNDGKDQWVDKYDTMKVTATGFPETMLLSVRTTDIGVWQATITGRPKSVGSGTALLTATDADGNQATASIPWEVLPADRLAEPSGVSVTGGNGTAQVGWDQLYTDPFKFPVTGYVVRVSPGAETRLDATARSLTLTGLDVRRAYTVGVRAVSVAGDGAEKTVTLTPTGLPMSASPATVVHGKTSALSGRVLRNNSATVAGATVTIEQRPAGKTSWSRYATVKTDGKGVWRATVKPGVTTAYRVTYPGSSGMWPATSGATGLWIRYAVTAKASTAKPRANKKIKISGTARPARAGAKVTLQYKKGSRWITITSTKTGKTGAYTFSRAFRRGAWTLRVVVAPDSYNVTGTSGTVKLKVT</sequence>
<keyword evidence="2 14" id="KW-0645">Protease</keyword>
<dbReference type="GO" id="GO:0004222">
    <property type="term" value="F:metalloendopeptidase activity"/>
    <property type="evidence" value="ECO:0007669"/>
    <property type="project" value="InterPro"/>
</dbReference>
<feature type="domain" description="Fibronectin type-III" evidence="13">
    <location>
        <begin position="730"/>
        <end position="821"/>
    </location>
</feature>
<dbReference type="Pfam" id="PF00041">
    <property type="entry name" value="fn3"/>
    <property type="match status" value="1"/>
</dbReference>
<dbReference type="PROSITE" id="PS50853">
    <property type="entry name" value="FN3"/>
    <property type="match status" value="1"/>
</dbReference>
<dbReference type="Gene3D" id="1.10.390.10">
    <property type="entry name" value="Neutral Protease Domain 2"/>
    <property type="match status" value="1"/>
</dbReference>
<dbReference type="Pfam" id="PF02868">
    <property type="entry name" value="Peptidase_M4_C"/>
    <property type="match status" value="1"/>
</dbReference>
<feature type="chain" id="PRO_5011635467" evidence="12">
    <location>
        <begin position="26"/>
        <end position="1008"/>
    </location>
</feature>
<feature type="active site" description="Proton donor" evidence="10">
    <location>
        <position position="436"/>
    </location>
</feature>
<dbReference type="CDD" id="cd09597">
    <property type="entry name" value="M4_TLP"/>
    <property type="match status" value="1"/>
</dbReference>
<keyword evidence="4 12" id="KW-0732">Signal</keyword>
<dbReference type="AlphaFoldDB" id="A0A1I2JD38"/>
<proteinExistence type="inferred from homology"/>
<evidence type="ECO:0000256" key="9">
    <source>
        <dbReference type="ARBA" id="ARBA00023326"/>
    </source>
</evidence>
<dbReference type="CDD" id="cd00063">
    <property type="entry name" value="FN3"/>
    <property type="match status" value="1"/>
</dbReference>
<dbReference type="STRING" id="35752.SAMN05421541_11237"/>